<dbReference type="AlphaFoldDB" id="A0A6A4HHL1"/>
<dbReference type="Proteomes" id="UP000799118">
    <property type="component" value="Unassembled WGS sequence"/>
</dbReference>
<evidence type="ECO:0000313" key="3">
    <source>
        <dbReference type="Proteomes" id="UP000799118"/>
    </source>
</evidence>
<feature type="region of interest" description="Disordered" evidence="1">
    <location>
        <begin position="1"/>
        <end position="25"/>
    </location>
</feature>
<protein>
    <submittedName>
        <fullName evidence="2">Uncharacterized protein</fullName>
    </submittedName>
</protein>
<evidence type="ECO:0000313" key="2">
    <source>
        <dbReference type="EMBL" id="KAE9398029.1"/>
    </source>
</evidence>
<organism evidence="2 3">
    <name type="scientific">Gymnopus androsaceus JB14</name>
    <dbReference type="NCBI Taxonomy" id="1447944"/>
    <lineage>
        <taxon>Eukaryota</taxon>
        <taxon>Fungi</taxon>
        <taxon>Dikarya</taxon>
        <taxon>Basidiomycota</taxon>
        <taxon>Agaricomycotina</taxon>
        <taxon>Agaricomycetes</taxon>
        <taxon>Agaricomycetidae</taxon>
        <taxon>Agaricales</taxon>
        <taxon>Marasmiineae</taxon>
        <taxon>Omphalotaceae</taxon>
        <taxon>Gymnopus</taxon>
    </lineage>
</organism>
<accession>A0A6A4HHL1</accession>
<dbReference type="EMBL" id="ML769488">
    <property type="protein sequence ID" value="KAE9398029.1"/>
    <property type="molecule type" value="Genomic_DNA"/>
</dbReference>
<name>A0A6A4HHL1_9AGAR</name>
<keyword evidence="3" id="KW-1185">Reference proteome</keyword>
<proteinExistence type="predicted"/>
<sequence>MTRPSSSRQDEGLQGNSDRKQSEPLRRERISELFCYFAGLGGWHVLLRERWPYVLLAVVALVRTFNEKIVTEEASNV</sequence>
<evidence type="ECO:0000256" key="1">
    <source>
        <dbReference type="SAM" id="MobiDB-lite"/>
    </source>
</evidence>
<reference evidence="2" key="1">
    <citation type="journal article" date="2019" name="Environ. Microbiol.">
        <title>Fungal ecological strategies reflected in gene transcription - a case study of two litter decomposers.</title>
        <authorList>
            <person name="Barbi F."/>
            <person name="Kohler A."/>
            <person name="Barry K."/>
            <person name="Baskaran P."/>
            <person name="Daum C."/>
            <person name="Fauchery L."/>
            <person name="Ihrmark K."/>
            <person name="Kuo A."/>
            <person name="LaButti K."/>
            <person name="Lipzen A."/>
            <person name="Morin E."/>
            <person name="Grigoriev I.V."/>
            <person name="Henrissat B."/>
            <person name="Lindahl B."/>
            <person name="Martin F."/>
        </authorList>
    </citation>
    <scope>NUCLEOTIDE SEQUENCE</scope>
    <source>
        <strain evidence="2">JB14</strain>
    </source>
</reference>
<gene>
    <name evidence="2" type="ORF">BT96DRAFT_43806</name>
</gene>